<evidence type="ECO:0000313" key="3">
    <source>
        <dbReference type="Proteomes" id="UP001267426"/>
    </source>
</evidence>
<sequence length="106" mass="10822">MSLDSSTVAPLDRLAPDAPDAVASRVLLKAGGGSATLFSIAEGDGLKEHATPHEALFTVLGGAAEVALGGATHTVRAGEAIRFPARAPHSVRAVSDLRFLLVLLRA</sequence>
<name>A0ABU3BR73_9BACT</name>
<feature type="domain" description="Cupin type-2" evidence="1">
    <location>
        <begin position="37"/>
        <end position="102"/>
    </location>
</feature>
<comment type="caution">
    <text evidence="2">The sequence shown here is derived from an EMBL/GenBank/DDBJ whole genome shotgun (WGS) entry which is preliminary data.</text>
</comment>
<dbReference type="Proteomes" id="UP001267426">
    <property type="component" value="Unassembled WGS sequence"/>
</dbReference>
<dbReference type="Pfam" id="PF07883">
    <property type="entry name" value="Cupin_2"/>
    <property type="match status" value="1"/>
</dbReference>
<accession>A0ABU3BR73</accession>
<organism evidence="2 3">
    <name type="scientific">Rubrivirga litoralis</name>
    <dbReference type="NCBI Taxonomy" id="3075598"/>
    <lineage>
        <taxon>Bacteria</taxon>
        <taxon>Pseudomonadati</taxon>
        <taxon>Rhodothermota</taxon>
        <taxon>Rhodothermia</taxon>
        <taxon>Rhodothermales</taxon>
        <taxon>Rubricoccaceae</taxon>
        <taxon>Rubrivirga</taxon>
    </lineage>
</organism>
<dbReference type="EMBL" id="JAVRHT010000017">
    <property type="protein sequence ID" value="MDT0631789.1"/>
    <property type="molecule type" value="Genomic_DNA"/>
</dbReference>
<proteinExistence type="predicted"/>
<gene>
    <name evidence="2" type="ORF">RM540_08535</name>
</gene>
<dbReference type="InterPro" id="IPR013096">
    <property type="entry name" value="Cupin_2"/>
</dbReference>
<dbReference type="SUPFAM" id="SSF51182">
    <property type="entry name" value="RmlC-like cupins"/>
    <property type="match status" value="1"/>
</dbReference>
<evidence type="ECO:0000259" key="1">
    <source>
        <dbReference type="Pfam" id="PF07883"/>
    </source>
</evidence>
<keyword evidence="3" id="KW-1185">Reference proteome</keyword>
<evidence type="ECO:0000313" key="2">
    <source>
        <dbReference type="EMBL" id="MDT0631789.1"/>
    </source>
</evidence>
<dbReference type="RefSeq" id="WP_311663133.1">
    <property type="nucleotide sequence ID" value="NZ_JAVRHT010000017.1"/>
</dbReference>
<dbReference type="Gene3D" id="2.60.120.10">
    <property type="entry name" value="Jelly Rolls"/>
    <property type="match status" value="1"/>
</dbReference>
<dbReference type="InterPro" id="IPR011051">
    <property type="entry name" value="RmlC_Cupin_sf"/>
</dbReference>
<dbReference type="PANTHER" id="PTHR37694">
    <property type="entry name" value="SLR8022 PROTEIN"/>
    <property type="match status" value="1"/>
</dbReference>
<dbReference type="CDD" id="cd02230">
    <property type="entry name" value="cupin_HP0902-like"/>
    <property type="match status" value="1"/>
</dbReference>
<dbReference type="InterPro" id="IPR014710">
    <property type="entry name" value="RmlC-like_jellyroll"/>
</dbReference>
<reference evidence="2 3" key="1">
    <citation type="submission" date="2023-09" db="EMBL/GenBank/DDBJ databases">
        <authorList>
            <person name="Rey-Velasco X."/>
        </authorList>
    </citation>
    <scope>NUCLEOTIDE SEQUENCE [LARGE SCALE GENOMIC DNA]</scope>
    <source>
        <strain evidence="2 3">F394</strain>
    </source>
</reference>
<protein>
    <submittedName>
        <fullName evidence="2">Cupin domain-containing protein</fullName>
    </submittedName>
</protein>
<dbReference type="PANTHER" id="PTHR37694:SF1">
    <property type="entry name" value="SLR8022 PROTEIN"/>
    <property type="match status" value="1"/>
</dbReference>